<dbReference type="InterPro" id="IPR032506">
    <property type="entry name" value="SGSH_C"/>
</dbReference>
<dbReference type="InterPro" id="IPR000917">
    <property type="entry name" value="Sulfatase_N"/>
</dbReference>
<evidence type="ECO:0000259" key="3">
    <source>
        <dbReference type="Pfam" id="PF00884"/>
    </source>
</evidence>
<proteinExistence type="predicted"/>
<dbReference type="GO" id="GO:0046872">
    <property type="term" value="F:metal ion binding"/>
    <property type="evidence" value="ECO:0007669"/>
    <property type="project" value="UniProtKB-KW"/>
</dbReference>
<dbReference type="PANTHER" id="PTHR45953:SF1">
    <property type="entry name" value="IDURONATE 2-SULFATASE"/>
    <property type="match status" value="1"/>
</dbReference>
<dbReference type="RefSeq" id="WP_133232559.1">
    <property type="nucleotide sequence ID" value="NZ_SMRT01000012.1"/>
</dbReference>
<comment type="caution">
    <text evidence="5">The sequence shown here is derived from an EMBL/GenBank/DDBJ whole genome shotgun (WGS) entry which is preliminary data.</text>
</comment>
<keyword evidence="2" id="KW-0378">Hydrolase</keyword>
<evidence type="ECO:0000313" key="6">
    <source>
        <dbReference type="Proteomes" id="UP000295636"/>
    </source>
</evidence>
<evidence type="ECO:0000256" key="1">
    <source>
        <dbReference type="ARBA" id="ARBA00022723"/>
    </source>
</evidence>
<accession>A0A4R5KID2</accession>
<dbReference type="Pfam" id="PF00884">
    <property type="entry name" value="Sulfatase"/>
    <property type="match status" value="1"/>
</dbReference>
<dbReference type="GO" id="GO:0008484">
    <property type="term" value="F:sulfuric ester hydrolase activity"/>
    <property type="evidence" value="ECO:0007669"/>
    <property type="project" value="TreeGrafter"/>
</dbReference>
<dbReference type="InterPro" id="IPR017850">
    <property type="entry name" value="Alkaline_phosphatase_core_sf"/>
</dbReference>
<dbReference type="OrthoDB" id="9762324at2"/>
<evidence type="ECO:0000259" key="4">
    <source>
        <dbReference type="Pfam" id="PF16347"/>
    </source>
</evidence>
<feature type="domain" description="N-sulphoglucosamine sulphohydrolase C-terminal" evidence="4">
    <location>
        <begin position="429"/>
        <end position="496"/>
    </location>
</feature>
<dbReference type="EMBL" id="SMRT01000012">
    <property type="protein sequence ID" value="TDF94852.1"/>
    <property type="molecule type" value="Genomic_DNA"/>
</dbReference>
<feature type="domain" description="Sulfatase N-terminal" evidence="3">
    <location>
        <begin position="18"/>
        <end position="375"/>
    </location>
</feature>
<dbReference type="GO" id="GO:0005737">
    <property type="term" value="C:cytoplasm"/>
    <property type="evidence" value="ECO:0007669"/>
    <property type="project" value="TreeGrafter"/>
</dbReference>
<keyword evidence="6" id="KW-1185">Reference proteome</keyword>
<keyword evidence="1" id="KW-0479">Metal-binding</keyword>
<organism evidence="5 6">
    <name type="scientific">Paenibacillus piri</name>
    <dbReference type="NCBI Taxonomy" id="2547395"/>
    <lineage>
        <taxon>Bacteria</taxon>
        <taxon>Bacillati</taxon>
        <taxon>Bacillota</taxon>
        <taxon>Bacilli</taxon>
        <taxon>Bacillales</taxon>
        <taxon>Paenibacillaceae</taxon>
        <taxon>Paenibacillus</taxon>
    </lineage>
</organism>
<evidence type="ECO:0000256" key="2">
    <source>
        <dbReference type="ARBA" id="ARBA00022801"/>
    </source>
</evidence>
<dbReference type="Pfam" id="PF16347">
    <property type="entry name" value="SGSH_C"/>
    <property type="match status" value="1"/>
</dbReference>
<name>A0A4R5KID2_9BACL</name>
<evidence type="ECO:0000313" key="5">
    <source>
        <dbReference type="EMBL" id="TDF94852.1"/>
    </source>
</evidence>
<protein>
    <submittedName>
        <fullName evidence="5">DUF4976 domain-containing protein</fullName>
    </submittedName>
</protein>
<dbReference type="AlphaFoldDB" id="A0A4R5KID2"/>
<reference evidence="5 6" key="1">
    <citation type="submission" date="2019-03" db="EMBL/GenBank/DDBJ databases">
        <title>This is whole genome sequence of Paenibacillus sp MS74 strain.</title>
        <authorList>
            <person name="Trinh H.N."/>
        </authorList>
    </citation>
    <scope>NUCLEOTIDE SEQUENCE [LARGE SCALE GENOMIC DNA]</scope>
    <source>
        <strain evidence="5 6">MS74</strain>
    </source>
</reference>
<dbReference type="Proteomes" id="UP000295636">
    <property type="component" value="Unassembled WGS sequence"/>
</dbReference>
<dbReference type="Gene3D" id="3.40.720.10">
    <property type="entry name" value="Alkaline Phosphatase, subunit A"/>
    <property type="match status" value="1"/>
</dbReference>
<dbReference type="PANTHER" id="PTHR45953">
    <property type="entry name" value="IDURONATE 2-SULFATASE"/>
    <property type="match status" value="1"/>
</dbReference>
<gene>
    <name evidence="5" type="ORF">E1757_23160</name>
</gene>
<sequence length="524" mass="58949">MEQDQAREQSRVQPQDRPNILLIQTDQQSAETLALYGNPLVRTPHLEKLAEQGVVFDYAFCNYPACSPSRSSMLTGRYASTISCHANHMLINPNETTLPQVLKQNGYQTALIGKNHAFMTSASTAALSYPGAAGEEASLLHNVFDYVRLAEHGHLVDGYREDEGVLAAHEWAKLNCWSSPLGHGANPAPPEKCGTHLLGESAMAYLQDIRKQEQPFFMWLSFPDPHTPYQAPEPYAGFYDPAKVPLPPKDDLTGKPERQKVAHLMDAMDTADDDLIRKVRAIHYGMIQFIDDTLGRVFAKLEQLGLRDNTVIVFTSDHGDSMGAHGLIQKHNAFYDSFTRVPFIVAMPGYGGPKRSPHLVELIDVMPTLLELAGAPVPYGAQGRSLAPYLLQDDSFVPREYAVIESGEEGEPIRLSDITVRPEHPFDDRYFVWCAYRDAWMGKGKCIRTHDWKLNIYANGDGELYDLRNDPDELHNLFNESNYEQIQIELERKLLHWSIAKEDRIPLNRTVTLNYADVKQQSTG</sequence>
<dbReference type="SUPFAM" id="SSF53649">
    <property type="entry name" value="Alkaline phosphatase-like"/>
    <property type="match status" value="1"/>
</dbReference>